<proteinExistence type="inferred from homology"/>
<keyword evidence="4 6" id="KW-1133">Transmembrane helix</keyword>
<evidence type="ECO:0000313" key="8">
    <source>
        <dbReference type="Proteomes" id="UP000053558"/>
    </source>
</evidence>
<dbReference type="OrthoDB" id="5581259at2759"/>
<dbReference type="Proteomes" id="UP000053558">
    <property type="component" value="Unassembled WGS sequence"/>
</dbReference>
<keyword evidence="8" id="KW-1185">Reference proteome</keyword>
<dbReference type="GO" id="GO:0016020">
    <property type="term" value="C:membrane"/>
    <property type="evidence" value="ECO:0007669"/>
    <property type="project" value="UniProtKB-SubCell"/>
</dbReference>
<evidence type="ECO:0000256" key="1">
    <source>
        <dbReference type="ARBA" id="ARBA00004141"/>
    </source>
</evidence>
<dbReference type="OMA" id="NVQYLIM"/>
<dbReference type="EMBL" id="JH711573">
    <property type="protein sequence ID" value="EIW86528.1"/>
    <property type="molecule type" value="Genomic_DNA"/>
</dbReference>
<comment type="similarity">
    <text evidence="2">Belongs to the PER33/POM33 family.</text>
</comment>
<feature type="transmembrane region" description="Helical" evidence="6">
    <location>
        <begin position="36"/>
        <end position="57"/>
    </location>
</feature>
<dbReference type="GO" id="GO:0071786">
    <property type="term" value="P:endoplasmic reticulum tubular network organization"/>
    <property type="evidence" value="ECO:0007669"/>
    <property type="project" value="TreeGrafter"/>
</dbReference>
<evidence type="ECO:0000256" key="6">
    <source>
        <dbReference type="SAM" id="Phobius"/>
    </source>
</evidence>
<dbReference type="PANTHER" id="PTHR12703:SF4">
    <property type="entry name" value="TRANSMEMBRANE PROTEIN 33"/>
    <property type="match status" value="1"/>
</dbReference>
<evidence type="ECO:0008006" key="9">
    <source>
        <dbReference type="Google" id="ProtNLM"/>
    </source>
</evidence>
<dbReference type="GO" id="GO:0061024">
    <property type="term" value="P:membrane organization"/>
    <property type="evidence" value="ECO:0007669"/>
    <property type="project" value="TreeGrafter"/>
</dbReference>
<dbReference type="GeneID" id="19199113"/>
<evidence type="ECO:0000256" key="3">
    <source>
        <dbReference type="ARBA" id="ARBA00022692"/>
    </source>
</evidence>
<dbReference type="GO" id="GO:0005783">
    <property type="term" value="C:endoplasmic reticulum"/>
    <property type="evidence" value="ECO:0007669"/>
    <property type="project" value="TreeGrafter"/>
</dbReference>
<evidence type="ECO:0000313" key="7">
    <source>
        <dbReference type="EMBL" id="EIW86528.1"/>
    </source>
</evidence>
<sequence length="253" mass="28445">MATKQHYTWAAGHFVLLVGALRYFLGWVTFKTVSAWWYKASFAGALLSYIIVCHKSLGTPQPNIAFIRRALLDENVQYFLLAFFWWTSKPVAVALIPYTIFSLFHALTFTRTTLMPQFLPPSPPATQGGPPQPHPLAKRLQVWVKANYDTAMRVVAFTELLIFVRVLLGAITFRNSLLSPLVFAHFLRQRYYQSAFTRDAITTADARINAIINKPGNPPVAIQTWGKVRELIGRWAGSTLAPQQPPAGGARRD</sequence>
<dbReference type="AlphaFoldDB" id="A0A5M3N5E5"/>
<comment type="subcellular location">
    <subcellularLocation>
        <location evidence="1">Membrane</location>
        <topology evidence="1">Multi-pass membrane protein</topology>
    </subcellularLocation>
</comment>
<dbReference type="PANTHER" id="PTHR12703">
    <property type="entry name" value="TRANSMEMBRANE PROTEIN 33"/>
    <property type="match status" value="1"/>
</dbReference>
<feature type="transmembrane region" description="Helical" evidence="6">
    <location>
        <begin position="7"/>
        <end position="30"/>
    </location>
</feature>
<keyword evidence="5 6" id="KW-0472">Membrane</keyword>
<dbReference type="KEGG" id="cput:CONPUDRAFT_114942"/>
<feature type="transmembrane region" description="Helical" evidence="6">
    <location>
        <begin position="78"/>
        <end position="101"/>
    </location>
</feature>
<dbReference type="RefSeq" id="XP_007763313.1">
    <property type="nucleotide sequence ID" value="XM_007765123.1"/>
</dbReference>
<evidence type="ECO:0000256" key="2">
    <source>
        <dbReference type="ARBA" id="ARBA00007322"/>
    </source>
</evidence>
<evidence type="ECO:0000256" key="5">
    <source>
        <dbReference type="ARBA" id="ARBA00023136"/>
    </source>
</evidence>
<comment type="caution">
    <text evidence="7">The sequence shown here is derived from an EMBL/GenBank/DDBJ whole genome shotgun (WGS) entry which is preliminary data.</text>
</comment>
<keyword evidence="3 6" id="KW-0812">Transmembrane</keyword>
<dbReference type="InterPro" id="IPR005344">
    <property type="entry name" value="TMEM33/Pom33"/>
</dbReference>
<dbReference type="InterPro" id="IPR051645">
    <property type="entry name" value="PER33/POM33_regulator"/>
</dbReference>
<dbReference type="Pfam" id="PF03661">
    <property type="entry name" value="TMEM33_Pom33"/>
    <property type="match status" value="1"/>
</dbReference>
<accession>A0A5M3N5E5</accession>
<organism evidence="7 8">
    <name type="scientific">Coniophora puteana (strain RWD-64-598)</name>
    <name type="common">Brown rot fungus</name>
    <dbReference type="NCBI Taxonomy" id="741705"/>
    <lineage>
        <taxon>Eukaryota</taxon>
        <taxon>Fungi</taxon>
        <taxon>Dikarya</taxon>
        <taxon>Basidiomycota</taxon>
        <taxon>Agaricomycotina</taxon>
        <taxon>Agaricomycetes</taxon>
        <taxon>Agaricomycetidae</taxon>
        <taxon>Boletales</taxon>
        <taxon>Coniophorineae</taxon>
        <taxon>Coniophoraceae</taxon>
        <taxon>Coniophora</taxon>
    </lineage>
</organism>
<gene>
    <name evidence="7" type="ORF">CONPUDRAFT_114942</name>
</gene>
<protein>
    <recommendedName>
        <fullName evidence="9">Endoplasmic reticulum protein</fullName>
    </recommendedName>
</protein>
<feature type="transmembrane region" description="Helical" evidence="6">
    <location>
        <begin position="162"/>
        <end position="187"/>
    </location>
</feature>
<reference evidence="8" key="1">
    <citation type="journal article" date="2012" name="Science">
        <title>The Paleozoic origin of enzymatic lignin decomposition reconstructed from 31 fungal genomes.</title>
        <authorList>
            <person name="Floudas D."/>
            <person name="Binder M."/>
            <person name="Riley R."/>
            <person name="Barry K."/>
            <person name="Blanchette R.A."/>
            <person name="Henrissat B."/>
            <person name="Martinez A.T."/>
            <person name="Otillar R."/>
            <person name="Spatafora J.W."/>
            <person name="Yadav J.S."/>
            <person name="Aerts A."/>
            <person name="Benoit I."/>
            <person name="Boyd A."/>
            <person name="Carlson A."/>
            <person name="Copeland A."/>
            <person name="Coutinho P.M."/>
            <person name="de Vries R.P."/>
            <person name="Ferreira P."/>
            <person name="Findley K."/>
            <person name="Foster B."/>
            <person name="Gaskell J."/>
            <person name="Glotzer D."/>
            <person name="Gorecki P."/>
            <person name="Heitman J."/>
            <person name="Hesse C."/>
            <person name="Hori C."/>
            <person name="Igarashi K."/>
            <person name="Jurgens J.A."/>
            <person name="Kallen N."/>
            <person name="Kersten P."/>
            <person name="Kohler A."/>
            <person name="Kuees U."/>
            <person name="Kumar T.K.A."/>
            <person name="Kuo A."/>
            <person name="LaButti K."/>
            <person name="Larrondo L.F."/>
            <person name="Lindquist E."/>
            <person name="Ling A."/>
            <person name="Lombard V."/>
            <person name="Lucas S."/>
            <person name="Lundell T."/>
            <person name="Martin R."/>
            <person name="McLaughlin D.J."/>
            <person name="Morgenstern I."/>
            <person name="Morin E."/>
            <person name="Murat C."/>
            <person name="Nagy L.G."/>
            <person name="Nolan M."/>
            <person name="Ohm R.A."/>
            <person name="Patyshakuliyeva A."/>
            <person name="Rokas A."/>
            <person name="Ruiz-Duenas F.J."/>
            <person name="Sabat G."/>
            <person name="Salamov A."/>
            <person name="Samejima M."/>
            <person name="Schmutz J."/>
            <person name="Slot J.C."/>
            <person name="St John F."/>
            <person name="Stenlid J."/>
            <person name="Sun H."/>
            <person name="Sun S."/>
            <person name="Syed K."/>
            <person name="Tsang A."/>
            <person name="Wiebenga A."/>
            <person name="Young D."/>
            <person name="Pisabarro A."/>
            <person name="Eastwood D.C."/>
            <person name="Martin F."/>
            <person name="Cullen D."/>
            <person name="Grigoriev I.V."/>
            <person name="Hibbett D.S."/>
        </authorList>
    </citation>
    <scope>NUCLEOTIDE SEQUENCE [LARGE SCALE GENOMIC DNA]</scope>
    <source>
        <strain evidence="8">RWD-64-598 SS2</strain>
    </source>
</reference>
<name>A0A5M3N5E5_CONPW</name>
<evidence type="ECO:0000256" key="4">
    <source>
        <dbReference type="ARBA" id="ARBA00022989"/>
    </source>
</evidence>